<organism evidence="1 2">
    <name type="scientific">Clostridium hominis</name>
    <dbReference type="NCBI Taxonomy" id="2763036"/>
    <lineage>
        <taxon>Bacteria</taxon>
        <taxon>Bacillati</taxon>
        <taxon>Bacillota</taxon>
        <taxon>Clostridia</taxon>
        <taxon>Eubacteriales</taxon>
        <taxon>Clostridiaceae</taxon>
        <taxon>Clostridium</taxon>
    </lineage>
</organism>
<dbReference type="RefSeq" id="WP_186860175.1">
    <property type="nucleotide sequence ID" value="NZ_JACOOO010000024.1"/>
</dbReference>
<dbReference type="EMBL" id="JACOOO010000024">
    <property type="protein sequence ID" value="MBC5629477.1"/>
    <property type="molecule type" value="Genomic_DNA"/>
</dbReference>
<evidence type="ECO:0000313" key="2">
    <source>
        <dbReference type="Proteomes" id="UP000596929"/>
    </source>
</evidence>
<reference evidence="1 2" key="1">
    <citation type="submission" date="2020-08" db="EMBL/GenBank/DDBJ databases">
        <title>Genome public.</title>
        <authorList>
            <person name="Liu C."/>
            <person name="Sun Q."/>
        </authorList>
    </citation>
    <scope>NUCLEOTIDE SEQUENCE [LARGE SCALE GENOMIC DNA]</scope>
    <source>
        <strain evidence="1 2">NSJ-6</strain>
    </source>
</reference>
<name>A0ABR7DDH3_9CLOT</name>
<comment type="caution">
    <text evidence="1">The sequence shown here is derived from an EMBL/GenBank/DDBJ whole genome shotgun (WGS) entry which is preliminary data.</text>
</comment>
<proteinExistence type="predicted"/>
<sequence length="75" mass="8486">MYWSEANYDVIDTLSGDLAANEAFEECEDDEDIFNEELFGNCRMLPGYSLSYLISVTCDIINIRVINYKGANQGC</sequence>
<gene>
    <name evidence="1" type="ORF">H8S20_11310</name>
</gene>
<accession>A0ABR7DDH3</accession>
<protein>
    <submittedName>
        <fullName evidence="1">Uncharacterized protein</fullName>
    </submittedName>
</protein>
<dbReference type="Proteomes" id="UP000596929">
    <property type="component" value="Unassembled WGS sequence"/>
</dbReference>
<keyword evidence="2" id="KW-1185">Reference proteome</keyword>
<evidence type="ECO:0000313" key="1">
    <source>
        <dbReference type="EMBL" id="MBC5629477.1"/>
    </source>
</evidence>